<dbReference type="PANTHER" id="PTHR22604:SF105">
    <property type="entry name" value="TRANS-1,2-DIHYDROBENZENE-1,2-DIOL DEHYDROGENASE"/>
    <property type="match status" value="1"/>
</dbReference>
<evidence type="ECO:0000256" key="7">
    <source>
        <dbReference type="ARBA" id="ARBA00042988"/>
    </source>
</evidence>
<dbReference type="AlphaFoldDB" id="A0A210QC49"/>
<dbReference type="Pfam" id="PF22725">
    <property type="entry name" value="GFO_IDH_MocA_C3"/>
    <property type="match status" value="1"/>
</dbReference>
<comment type="similarity">
    <text evidence="1">Belongs to the Gfo/Idh/MocA family.</text>
</comment>
<dbReference type="InterPro" id="IPR055170">
    <property type="entry name" value="GFO_IDH_MocA-like_dom"/>
</dbReference>
<gene>
    <name evidence="13" type="ORF">KP79_PYT16986</name>
</gene>
<evidence type="ECO:0000313" key="14">
    <source>
        <dbReference type="Proteomes" id="UP000242188"/>
    </source>
</evidence>
<dbReference type="Gene3D" id="3.30.360.10">
    <property type="entry name" value="Dihydrodipicolinate Reductase, domain 2"/>
    <property type="match status" value="1"/>
</dbReference>
<dbReference type="SUPFAM" id="SSF51735">
    <property type="entry name" value="NAD(P)-binding Rossmann-fold domains"/>
    <property type="match status" value="1"/>
</dbReference>
<evidence type="ECO:0000256" key="2">
    <source>
        <dbReference type="ARBA" id="ARBA00023002"/>
    </source>
</evidence>
<name>A0A210QC49_MIZYE</name>
<keyword evidence="14" id="KW-1185">Reference proteome</keyword>
<sequence>MTTKCLRWGICGAGKISNDFCSAMTTLPDGEHKVVAVAARKLESAKEFGDKFGSEVAYDSYEALSKDPNVDIVYIGTININHMELSLMMLNAGKHVLCEKPMALNMKQAKSVLQLAKQKNLFFMEATWSRCFPIYEKIKAEIASGSLGDVELVTAKFSIPIKDVERIKEKALGGGCMMDIGMYTVQLACMVYDEMPVKITVDGVLNDQGMDEGGCVILKYKGGGMANLTYSGRTCVTQCSASINGTKANIEIPDHFWCPEKATFPSGVVTNEVPEGRHPFNFINSGGMRYEADHARKAILEGKKECEAMSHRHSEMVMTITDEVRKQLGVVYDVD</sequence>
<comment type="caution">
    <text evidence="13">The sequence shown here is derived from an EMBL/GenBank/DDBJ whole genome shotgun (WGS) entry which is preliminary data.</text>
</comment>
<dbReference type="GO" id="GO:0047837">
    <property type="term" value="F:D-xylose 1-dehydrogenase (NADP+) activity"/>
    <property type="evidence" value="ECO:0007669"/>
    <property type="project" value="UniProtKB-EC"/>
</dbReference>
<evidence type="ECO:0000313" key="13">
    <source>
        <dbReference type="EMBL" id="OWF46300.1"/>
    </source>
</evidence>
<dbReference type="InterPro" id="IPR050984">
    <property type="entry name" value="Gfo/Idh/MocA_domain"/>
</dbReference>
<comment type="catalytic activity">
    <reaction evidence="10">
        <text>D-xylose + NADP(+) = D-xylono-1,5-lactone + NADPH + H(+)</text>
        <dbReference type="Rhea" id="RHEA:22000"/>
        <dbReference type="ChEBI" id="CHEBI:15378"/>
        <dbReference type="ChEBI" id="CHEBI:15867"/>
        <dbReference type="ChEBI" id="CHEBI:53455"/>
        <dbReference type="ChEBI" id="CHEBI:57783"/>
        <dbReference type="ChEBI" id="CHEBI:58349"/>
        <dbReference type="EC" id="1.1.1.179"/>
    </reaction>
</comment>
<dbReference type="PANTHER" id="PTHR22604">
    <property type="entry name" value="OXIDOREDUCTASES"/>
    <property type="match status" value="1"/>
</dbReference>
<proteinExistence type="inferred from homology"/>
<evidence type="ECO:0000256" key="10">
    <source>
        <dbReference type="ARBA" id="ARBA00049233"/>
    </source>
</evidence>
<reference evidence="13 14" key="1">
    <citation type="journal article" date="2017" name="Nat. Ecol. Evol.">
        <title>Scallop genome provides insights into evolution of bilaterian karyotype and development.</title>
        <authorList>
            <person name="Wang S."/>
            <person name="Zhang J."/>
            <person name="Jiao W."/>
            <person name="Li J."/>
            <person name="Xun X."/>
            <person name="Sun Y."/>
            <person name="Guo X."/>
            <person name="Huan P."/>
            <person name="Dong B."/>
            <person name="Zhang L."/>
            <person name="Hu X."/>
            <person name="Sun X."/>
            <person name="Wang J."/>
            <person name="Zhao C."/>
            <person name="Wang Y."/>
            <person name="Wang D."/>
            <person name="Huang X."/>
            <person name="Wang R."/>
            <person name="Lv J."/>
            <person name="Li Y."/>
            <person name="Zhang Z."/>
            <person name="Liu B."/>
            <person name="Lu W."/>
            <person name="Hui Y."/>
            <person name="Liang J."/>
            <person name="Zhou Z."/>
            <person name="Hou R."/>
            <person name="Li X."/>
            <person name="Liu Y."/>
            <person name="Li H."/>
            <person name="Ning X."/>
            <person name="Lin Y."/>
            <person name="Zhao L."/>
            <person name="Xing Q."/>
            <person name="Dou J."/>
            <person name="Li Y."/>
            <person name="Mao J."/>
            <person name="Guo H."/>
            <person name="Dou H."/>
            <person name="Li T."/>
            <person name="Mu C."/>
            <person name="Jiang W."/>
            <person name="Fu Q."/>
            <person name="Fu X."/>
            <person name="Miao Y."/>
            <person name="Liu J."/>
            <person name="Yu Q."/>
            <person name="Li R."/>
            <person name="Liao H."/>
            <person name="Li X."/>
            <person name="Kong Y."/>
            <person name="Jiang Z."/>
            <person name="Chourrout D."/>
            <person name="Li R."/>
            <person name="Bao Z."/>
        </authorList>
    </citation>
    <scope>NUCLEOTIDE SEQUENCE [LARGE SCALE GENOMIC DNA]</scope>
    <source>
        <strain evidence="13 14">PY_sf001</strain>
    </source>
</reference>
<evidence type="ECO:0000256" key="4">
    <source>
        <dbReference type="ARBA" id="ARBA00038984"/>
    </source>
</evidence>
<keyword evidence="2" id="KW-0560">Oxidoreductase</keyword>
<accession>A0A210QC49</accession>
<evidence type="ECO:0000256" key="1">
    <source>
        <dbReference type="ARBA" id="ARBA00010928"/>
    </source>
</evidence>
<dbReference type="GO" id="GO:0047115">
    <property type="term" value="F:trans-1,2-dihydrobenzene-1,2-diol dehydrogenase activity"/>
    <property type="evidence" value="ECO:0007669"/>
    <property type="project" value="UniProtKB-EC"/>
</dbReference>
<comment type="catalytic activity">
    <reaction evidence="9">
        <text>(1R,2R)-1,2-dihydrobenzene-1,2-diol + NADP(+) = catechol + NADPH + H(+)</text>
        <dbReference type="Rhea" id="RHEA:16729"/>
        <dbReference type="ChEBI" id="CHEBI:10702"/>
        <dbReference type="ChEBI" id="CHEBI:15378"/>
        <dbReference type="ChEBI" id="CHEBI:18135"/>
        <dbReference type="ChEBI" id="CHEBI:57783"/>
        <dbReference type="ChEBI" id="CHEBI:58349"/>
        <dbReference type="EC" id="1.3.1.20"/>
    </reaction>
</comment>
<dbReference type="SUPFAM" id="SSF55347">
    <property type="entry name" value="Glyceraldehyde-3-phosphate dehydrogenase-like, C-terminal domain"/>
    <property type="match status" value="1"/>
</dbReference>
<feature type="domain" description="Gfo/Idh/MocA-like oxidoreductase N-terminal" evidence="11">
    <location>
        <begin position="6"/>
        <end position="124"/>
    </location>
</feature>
<dbReference type="InterPro" id="IPR000683">
    <property type="entry name" value="Gfo/Idh/MocA-like_OxRdtase_N"/>
</dbReference>
<evidence type="ECO:0000259" key="11">
    <source>
        <dbReference type="Pfam" id="PF01408"/>
    </source>
</evidence>
<dbReference type="EMBL" id="NEDP02004212">
    <property type="protein sequence ID" value="OWF46300.1"/>
    <property type="molecule type" value="Genomic_DNA"/>
</dbReference>
<evidence type="ECO:0000259" key="12">
    <source>
        <dbReference type="Pfam" id="PF22725"/>
    </source>
</evidence>
<feature type="domain" description="GFO/IDH/MocA-like oxidoreductase" evidence="12">
    <location>
        <begin position="135"/>
        <end position="251"/>
    </location>
</feature>
<evidence type="ECO:0000256" key="5">
    <source>
        <dbReference type="ARBA" id="ARBA00040603"/>
    </source>
</evidence>
<evidence type="ECO:0000256" key="3">
    <source>
        <dbReference type="ARBA" id="ARBA00038853"/>
    </source>
</evidence>
<evidence type="ECO:0000256" key="9">
    <source>
        <dbReference type="ARBA" id="ARBA00047423"/>
    </source>
</evidence>
<dbReference type="InterPro" id="IPR036291">
    <property type="entry name" value="NAD(P)-bd_dom_sf"/>
</dbReference>
<dbReference type="GO" id="GO:0000166">
    <property type="term" value="F:nucleotide binding"/>
    <property type="evidence" value="ECO:0007669"/>
    <property type="project" value="InterPro"/>
</dbReference>
<protein>
    <recommendedName>
        <fullName evidence="5">Trans-1,2-dihydrobenzene-1,2-diol dehydrogenase</fullName>
        <ecNumber evidence="4">1.1.1.179</ecNumber>
        <ecNumber evidence="3">1.3.1.20</ecNumber>
    </recommendedName>
    <alternativeName>
        <fullName evidence="8">D-xylose 1-dehydrogenase</fullName>
    </alternativeName>
    <alternativeName>
        <fullName evidence="7">D-xylose-NADP dehydrogenase</fullName>
    </alternativeName>
    <alternativeName>
        <fullName evidence="6">Dimeric dihydrodiol dehydrogenase</fullName>
    </alternativeName>
</protein>
<evidence type="ECO:0000256" key="6">
    <source>
        <dbReference type="ARBA" id="ARBA00042926"/>
    </source>
</evidence>
<dbReference type="OrthoDB" id="2129491at2759"/>
<dbReference type="EC" id="1.3.1.20" evidence="3"/>
<dbReference type="STRING" id="6573.A0A210QC49"/>
<organism evidence="13 14">
    <name type="scientific">Mizuhopecten yessoensis</name>
    <name type="common">Japanese scallop</name>
    <name type="synonym">Patinopecten yessoensis</name>
    <dbReference type="NCBI Taxonomy" id="6573"/>
    <lineage>
        <taxon>Eukaryota</taxon>
        <taxon>Metazoa</taxon>
        <taxon>Spiralia</taxon>
        <taxon>Lophotrochozoa</taxon>
        <taxon>Mollusca</taxon>
        <taxon>Bivalvia</taxon>
        <taxon>Autobranchia</taxon>
        <taxon>Pteriomorphia</taxon>
        <taxon>Pectinida</taxon>
        <taxon>Pectinoidea</taxon>
        <taxon>Pectinidae</taxon>
        <taxon>Mizuhopecten</taxon>
    </lineage>
</organism>
<dbReference type="Proteomes" id="UP000242188">
    <property type="component" value="Unassembled WGS sequence"/>
</dbReference>
<evidence type="ECO:0000256" key="8">
    <source>
        <dbReference type="ARBA" id="ARBA00043025"/>
    </source>
</evidence>
<dbReference type="EC" id="1.1.1.179" evidence="4"/>
<dbReference type="Pfam" id="PF01408">
    <property type="entry name" value="GFO_IDH_MocA"/>
    <property type="match status" value="1"/>
</dbReference>
<dbReference type="Gene3D" id="3.40.50.720">
    <property type="entry name" value="NAD(P)-binding Rossmann-like Domain"/>
    <property type="match status" value="1"/>
</dbReference>